<dbReference type="EMBL" id="CAJNYT010004422">
    <property type="protein sequence ID" value="CAF3662723.1"/>
    <property type="molecule type" value="Genomic_DNA"/>
</dbReference>
<dbReference type="Proteomes" id="UP000663825">
    <property type="component" value="Unassembled WGS sequence"/>
</dbReference>
<evidence type="ECO:0000313" key="11">
    <source>
        <dbReference type="EMBL" id="CAF4246673.1"/>
    </source>
</evidence>
<evidence type="ECO:0000313" key="15">
    <source>
        <dbReference type="Proteomes" id="UP000663865"/>
    </source>
</evidence>
<dbReference type="Proteomes" id="UP000663872">
    <property type="component" value="Unassembled WGS sequence"/>
</dbReference>
<dbReference type="EMBL" id="CAJNYD010002878">
    <property type="protein sequence ID" value="CAF3447834.1"/>
    <property type="molecule type" value="Genomic_DNA"/>
</dbReference>
<organism evidence="6 15">
    <name type="scientific">Rotaria socialis</name>
    <dbReference type="NCBI Taxonomy" id="392032"/>
    <lineage>
        <taxon>Eukaryota</taxon>
        <taxon>Metazoa</taxon>
        <taxon>Spiralia</taxon>
        <taxon>Gnathifera</taxon>
        <taxon>Rotifera</taxon>
        <taxon>Eurotatoria</taxon>
        <taxon>Bdelloidea</taxon>
        <taxon>Philodinida</taxon>
        <taxon>Philodinidae</taxon>
        <taxon>Rotaria</taxon>
    </lineage>
</organism>
<dbReference type="GO" id="GO:0005634">
    <property type="term" value="C:nucleus"/>
    <property type="evidence" value="ECO:0007669"/>
    <property type="project" value="UniProtKB-SubCell"/>
</dbReference>
<evidence type="ECO:0000313" key="13">
    <source>
        <dbReference type="EMBL" id="CAF4480858.1"/>
    </source>
</evidence>
<dbReference type="EMBL" id="CAJOBP010004594">
    <property type="protein sequence ID" value="CAF4445232.1"/>
    <property type="molecule type" value="Genomic_DNA"/>
</dbReference>
<dbReference type="InterPro" id="IPR016050">
    <property type="entry name" value="Proteasome_bsu_CS"/>
</dbReference>
<dbReference type="EMBL" id="CAJOBQ010000078">
    <property type="protein sequence ID" value="CAF4246673.1"/>
    <property type="molecule type" value="Genomic_DNA"/>
</dbReference>
<dbReference type="InterPro" id="IPR029055">
    <property type="entry name" value="Ntn_hydrolases_N"/>
</dbReference>
<comment type="similarity">
    <text evidence="4">Belongs to the peptidase T1B family.</text>
</comment>
<evidence type="ECO:0000313" key="12">
    <source>
        <dbReference type="EMBL" id="CAF4445232.1"/>
    </source>
</evidence>
<keyword evidence="3 4" id="KW-0539">Nucleus</keyword>
<dbReference type="Proteomes" id="UP000663865">
    <property type="component" value="Unassembled WGS sequence"/>
</dbReference>
<keyword evidence="1 4" id="KW-0963">Cytoplasm</keyword>
<dbReference type="OrthoDB" id="7854943at2759"/>
<sequence>MISTFNPFETHYDSINDKDDFNIGNSNKNHTVNPLETEAERNIRTRTVTPIVTGSSVAAFVFNGGVILAADVLGSYGSLAKYRNLPRIHQVNDRTILALGGDLSDADYIKEAIDAKVEEDLVQEDGSEMTPLALYSWCTRLMYHRRTKLNPFLTSVIVAGIENNEPFLGRVNDKGSAYKEFLIMTGIANHLAQGWIRTILENSNQLNKEQAEHLMDRIIKQLFYRDCRAFARYRVCIVTKEGVEFKAKEVQPDWSLAPGLHNTE</sequence>
<evidence type="ECO:0000313" key="14">
    <source>
        <dbReference type="EMBL" id="CAF4551767.1"/>
    </source>
</evidence>
<dbReference type="GO" id="GO:0051603">
    <property type="term" value="P:proteolysis involved in protein catabolic process"/>
    <property type="evidence" value="ECO:0007669"/>
    <property type="project" value="InterPro"/>
</dbReference>
<dbReference type="EMBL" id="CAJNYU010001934">
    <property type="protein sequence ID" value="CAF3482870.1"/>
    <property type="molecule type" value="Genomic_DNA"/>
</dbReference>
<comment type="caution">
    <text evidence="6">The sequence shown here is derived from an EMBL/GenBank/DDBJ whole genome shotgun (WGS) entry which is preliminary data.</text>
</comment>
<keyword evidence="2 4" id="KW-0647">Proteasome</keyword>
<dbReference type="Proteomes" id="UP000663838">
    <property type="component" value="Unassembled WGS sequence"/>
</dbReference>
<evidence type="ECO:0000313" key="8">
    <source>
        <dbReference type="EMBL" id="CAF3482870.1"/>
    </source>
</evidence>
<gene>
    <name evidence="8" type="ORF">FME351_LOCUS15622</name>
    <name evidence="9" type="ORF">GRG538_LOCUS25859</name>
    <name evidence="10" type="ORF">HFQ381_LOCUS6877</name>
    <name evidence="6" type="ORF">KIK155_LOCUS7176</name>
    <name evidence="7" type="ORF">LUA448_LOCUS21686</name>
    <name evidence="14" type="ORF">QYT958_LOCUS8356</name>
    <name evidence="5" type="ORF">TIS948_LOCUS5070</name>
    <name evidence="13" type="ORF">TOA249_LOCUS1779</name>
    <name evidence="11" type="ORF">TSG867_LOCUS2816</name>
    <name evidence="12" type="ORF">UJA718_LOCUS22385</name>
</gene>
<dbReference type="GO" id="GO:0019774">
    <property type="term" value="C:proteasome core complex, beta-subunit complex"/>
    <property type="evidence" value="ECO:0007669"/>
    <property type="project" value="UniProtKB-UniRule"/>
</dbReference>
<evidence type="ECO:0000313" key="10">
    <source>
        <dbReference type="EMBL" id="CAF4191565.1"/>
    </source>
</evidence>
<comment type="function">
    <text evidence="4">Non-catalytic component of the proteasome.</text>
</comment>
<evidence type="ECO:0000313" key="6">
    <source>
        <dbReference type="EMBL" id="CAF3390701.1"/>
    </source>
</evidence>
<dbReference type="Gene3D" id="3.60.20.10">
    <property type="entry name" value="Glutamine Phosphoribosylpyrophosphate, subunit 1, domain 1"/>
    <property type="match status" value="1"/>
</dbReference>
<dbReference type="EMBL" id="CAJNXB010000574">
    <property type="protein sequence ID" value="CAF3070656.1"/>
    <property type="molecule type" value="Genomic_DNA"/>
</dbReference>
<evidence type="ECO:0000256" key="1">
    <source>
        <dbReference type="ARBA" id="ARBA00022490"/>
    </source>
</evidence>
<dbReference type="InterPro" id="IPR023333">
    <property type="entry name" value="Proteasome_suB-type"/>
</dbReference>
<dbReference type="Proteomes" id="UP000663873">
    <property type="component" value="Unassembled WGS sequence"/>
</dbReference>
<dbReference type="EMBL" id="CAJOBR010000835">
    <property type="protein sequence ID" value="CAF4551767.1"/>
    <property type="molecule type" value="Genomic_DNA"/>
</dbReference>
<proteinExistence type="inferred from homology"/>
<comment type="subcellular location">
    <subcellularLocation>
        <location evidence="4">Cytoplasm</location>
    </subcellularLocation>
    <subcellularLocation>
        <location evidence="4">Nucleus</location>
    </subcellularLocation>
</comment>
<keyword evidence="16" id="KW-1185">Reference proteome</keyword>
<evidence type="ECO:0000256" key="2">
    <source>
        <dbReference type="ARBA" id="ARBA00022942"/>
    </source>
</evidence>
<evidence type="ECO:0000256" key="4">
    <source>
        <dbReference type="PIRNR" id="PIRNR001213"/>
    </source>
</evidence>
<dbReference type="AlphaFoldDB" id="A0A817Z633"/>
<dbReference type="EMBL" id="CAJOBS010000053">
    <property type="protein sequence ID" value="CAF4480858.1"/>
    <property type="molecule type" value="Genomic_DNA"/>
</dbReference>
<dbReference type="Proteomes" id="UP000663862">
    <property type="component" value="Unassembled WGS sequence"/>
</dbReference>
<dbReference type="InterPro" id="IPR001353">
    <property type="entry name" value="Proteasome_sua/b"/>
</dbReference>
<dbReference type="Proteomes" id="UP000663848">
    <property type="component" value="Unassembled WGS sequence"/>
</dbReference>
<dbReference type="PANTHER" id="PTHR32194:SF6">
    <property type="entry name" value="PROTEASOME SUBUNIT BETA"/>
    <property type="match status" value="1"/>
</dbReference>
<dbReference type="PIRSF" id="PIRSF001213">
    <property type="entry name" value="Psome_endopept_beta"/>
    <property type="match status" value="1"/>
</dbReference>
<dbReference type="Proteomes" id="UP000663833">
    <property type="component" value="Unassembled WGS sequence"/>
</dbReference>
<protein>
    <recommendedName>
        <fullName evidence="4">Proteasome subunit beta</fullName>
    </recommendedName>
</protein>
<dbReference type="EMBL" id="CAJOBO010000318">
    <property type="protein sequence ID" value="CAF4191565.1"/>
    <property type="molecule type" value="Genomic_DNA"/>
</dbReference>
<evidence type="ECO:0000313" key="9">
    <source>
        <dbReference type="EMBL" id="CAF3662723.1"/>
    </source>
</evidence>
<dbReference type="Proteomes" id="UP000663869">
    <property type="component" value="Unassembled WGS sequence"/>
</dbReference>
<dbReference type="Proteomes" id="UP000663851">
    <property type="component" value="Unassembled WGS sequence"/>
</dbReference>
<dbReference type="PANTHER" id="PTHR32194">
    <property type="entry name" value="METALLOPROTEASE TLDD"/>
    <property type="match status" value="1"/>
</dbReference>
<dbReference type="Pfam" id="PF00227">
    <property type="entry name" value="Proteasome"/>
    <property type="match status" value="1"/>
</dbReference>
<evidence type="ECO:0000313" key="7">
    <source>
        <dbReference type="EMBL" id="CAF3447834.1"/>
    </source>
</evidence>
<reference evidence="6" key="1">
    <citation type="submission" date="2021-02" db="EMBL/GenBank/DDBJ databases">
        <authorList>
            <person name="Nowell W R."/>
        </authorList>
    </citation>
    <scope>NUCLEOTIDE SEQUENCE</scope>
</reference>
<dbReference type="GO" id="GO:0005737">
    <property type="term" value="C:cytoplasm"/>
    <property type="evidence" value="ECO:0007669"/>
    <property type="project" value="UniProtKB-SubCell"/>
</dbReference>
<dbReference type="SUPFAM" id="SSF56235">
    <property type="entry name" value="N-terminal nucleophile aminohydrolases (Ntn hydrolases)"/>
    <property type="match status" value="1"/>
</dbReference>
<dbReference type="EMBL" id="CAJNYV010000858">
    <property type="protein sequence ID" value="CAF3390701.1"/>
    <property type="molecule type" value="Genomic_DNA"/>
</dbReference>
<evidence type="ECO:0000313" key="5">
    <source>
        <dbReference type="EMBL" id="CAF3070656.1"/>
    </source>
</evidence>
<name>A0A817Z633_9BILA</name>
<dbReference type="InterPro" id="IPR016295">
    <property type="entry name" value="Proteasome_beta4"/>
</dbReference>
<evidence type="ECO:0000256" key="3">
    <source>
        <dbReference type="ARBA" id="ARBA00023242"/>
    </source>
</evidence>
<dbReference type="PROSITE" id="PS00854">
    <property type="entry name" value="PROTEASOME_BETA_1"/>
    <property type="match status" value="1"/>
</dbReference>
<evidence type="ECO:0000313" key="16">
    <source>
        <dbReference type="Proteomes" id="UP000663873"/>
    </source>
</evidence>
<accession>A0A817Z633</accession>